<accession>A0A2S0M7W0</accession>
<name>A0A2S0M7W0_MEGEL</name>
<proteinExistence type="predicted"/>
<dbReference type="RefSeq" id="WP_027895451.1">
    <property type="nucleotide sequence ID" value="NZ_CAMIZF010000034.1"/>
</dbReference>
<dbReference type="OrthoDB" id="9990997at2"/>
<dbReference type="EMBL" id="CP027569">
    <property type="protein sequence ID" value="AVO27533.1"/>
    <property type="molecule type" value="Genomic_DNA"/>
</dbReference>
<protein>
    <submittedName>
        <fullName evidence="1">Uncharacterized protein</fullName>
    </submittedName>
</protein>
<gene>
    <name evidence="1" type="ORF">C6Y28_07910</name>
</gene>
<evidence type="ECO:0000313" key="1">
    <source>
        <dbReference type="EMBL" id="AVO27533.1"/>
    </source>
</evidence>
<evidence type="ECO:0000313" key="2">
    <source>
        <dbReference type="Proteomes" id="UP000238358"/>
    </source>
</evidence>
<dbReference type="Proteomes" id="UP000238358">
    <property type="component" value="Chromosome"/>
</dbReference>
<organism evidence="1 2">
    <name type="scientific">Megasphaera elsdenii</name>
    <dbReference type="NCBI Taxonomy" id="907"/>
    <lineage>
        <taxon>Bacteria</taxon>
        <taxon>Bacillati</taxon>
        <taxon>Bacillota</taxon>
        <taxon>Negativicutes</taxon>
        <taxon>Veillonellales</taxon>
        <taxon>Veillonellaceae</taxon>
        <taxon>Megasphaera</taxon>
    </lineage>
</organism>
<reference evidence="1 2" key="1">
    <citation type="journal article" date="2018" name="Genome Announc.">
        <title>Complete genomes of two Megasphaera elsdenii strains, NCIMB 702410 and ATCC 25940.</title>
        <authorList>
            <person name="Hatmaker E.A."/>
            <person name="O'Dell K."/>
            <person name="Riley L.A."/>
            <person name="Klingeman D.M."/>
            <person name="Guss A.M."/>
        </authorList>
    </citation>
    <scope>NUCLEOTIDE SEQUENCE [LARGE SCALE GENOMIC DNA]</scope>
    <source>
        <strain evidence="1 2">NCIMB702410</strain>
    </source>
</reference>
<dbReference type="AlphaFoldDB" id="A0A2S0M7W0"/>
<sequence length="191" mass="22086">MADLKDYLNQYAPGINNLMQNPFYQDAVIQQQKNIFQDKLKSYNKKRFNLTNKEIDSLILSIASGKNTYKDFQDVIPAMNSPTMCYYLIDKPQVGPNQFETYNLIGPNLPRSTYFQFEEVPEDFFYLYEFKPTDTFILNIPGENRLYELQKEQESLKLTQQSISSANAAVFWAKVSVIISISLFVLGKLLG</sequence>